<evidence type="ECO:0000256" key="1">
    <source>
        <dbReference type="SAM" id="Phobius"/>
    </source>
</evidence>
<dbReference type="EMBL" id="GBRH01185836">
    <property type="protein sequence ID" value="JAE12060.1"/>
    <property type="molecule type" value="Transcribed_RNA"/>
</dbReference>
<proteinExistence type="predicted"/>
<sequence>MLTLGCDAHKHATTASFLLPIALAAAPSAAPSSSPFFLQHLLFAVGSMVLPFLLLLAIVVLVTLRVRKESKACSIWLLDEVVAYIYRLGVG</sequence>
<feature type="transmembrane region" description="Helical" evidence="1">
    <location>
        <begin position="41"/>
        <end position="64"/>
    </location>
</feature>
<keyword evidence="1" id="KW-0812">Transmembrane</keyword>
<protein>
    <submittedName>
        <fullName evidence="2">Uncharacterized protein</fullName>
    </submittedName>
</protein>
<dbReference type="AlphaFoldDB" id="A0A0A9FGA4"/>
<organism evidence="2">
    <name type="scientific">Arundo donax</name>
    <name type="common">Giant reed</name>
    <name type="synonym">Donax arundinaceus</name>
    <dbReference type="NCBI Taxonomy" id="35708"/>
    <lineage>
        <taxon>Eukaryota</taxon>
        <taxon>Viridiplantae</taxon>
        <taxon>Streptophyta</taxon>
        <taxon>Embryophyta</taxon>
        <taxon>Tracheophyta</taxon>
        <taxon>Spermatophyta</taxon>
        <taxon>Magnoliopsida</taxon>
        <taxon>Liliopsida</taxon>
        <taxon>Poales</taxon>
        <taxon>Poaceae</taxon>
        <taxon>PACMAD clade</taxon>
        <taxon>Arundinoideae</taxon>
        <taxon>Arundineae</taxon>
        <taxon>Arundo</taxon>
    </lineage>
</organism>
<accession>A0A0A9FGA4</accession>
<reference evidence="2" key="1">
    <citation type="submission" date="2014-09" db="EMBL/GenBank/DDBJ databases">
        <authorList>
            <person name="Magalhaes I.L.F."/>
            <person name="Oliveira U."/>
            <person name="Santos F.R."/>
            <person name="Vidigal T.H.D.A."/>
            <person name="Brescovit A.D."/>
            <person name="Santos A.J."/>
        </authorList>
    </citation>
    <scope>NUCLEOTIDE SEQUENCE</scope>
    <source>
        <tissue evidence="2">Shoot tissue taken approximately 20 cm above the soil surface</tissue>
    </source>
</reference>
<keyword evidence="1" id="KW-1133">Transmembrane helix</keyword>
<keyword evidence="1" id="KW-0472">Membrane</keyword>
<reference evidence="2" key="2">
    <citation type="journal article" date="2015" name="Data Brief">
        <title>Shoot transcriptome of the giant reed, Arundo donax.</title>
        <authorList>
            <person name="Barrero R.A."/>
            <person name="Guerrero F.D."/>
            <person name="Moolhuijzen P."/>
            <person name="Goolsby J.A."/>
            <person name="Tidwell J."/>
            <person name="Bellgard S.E."/>
            <person name="Bellgard M.I."/>
        </authorList>
    </citation>
    <scope>NUCLEOTIDE SEQUENCE</scope>
    <source>
        <tissue evidence="2">Shoot tissue taken approximately 20 cm above the soil surface</tissue>
    </source>
</reference>
<name>A0A0A9FGA4_ARUDO</name>
<evidence type="ECO:0000313" key="2">
    <source>
        <dbReference type="EMBL" id="JAE12060.1"/>
    </source>
</evidence>